<dbReference type="SUPFAM" id="SSF57903">
    <property type="entry name" value="FYVE/PHD zinc finger"/>
    <property type="match status" value="1"/>
</dbReference>
<protein>
    <recommendedName>
        <fullName evidence="4">Zinc finger PHD-type domain-containing protein</fullName>
    </recommendedName>
</protein>
<accession>A0A1C7N658</accession>
<evidence type="ECO:0000256" key="1">
    <source>
        <dbReference type="ARBA" id="ARBA00022723"/>
    </source>
</evidence>
<dbReference type="Proteomes" id="UP000093000">
    <property type="component" value="Unassembled WGS sequence"/>
</dbReference>
<reference evidence="5 6" key="1">
    <citation type="submission" date="2016-03" db="EMBL/GenBank/DDBJ databases">
        <title>Choanephora cucurbitarum.</title>
        <authorList>
            <person name="Min B."/>
            <person name="Park H."/>
            <person name="Park J.-H."/>
            <person name="Shin H.-D."/>
            <person name="Choi I.-G."/>
        </authorList>
    </citation>
    <scope>NUCLEOTIDE SEQUENCE [LARGE SCALE GENOMIC DNA]</scope>
    <source>
        <strain evidence="5 6">KUS-F28377</strain>
    </source>
</reference>
<dbReference type="EMBL" id="LUGH01000489">
    <property type="protein sequence ID" value="OBZ84612.1"/>
    <property type="molecule type" value="Genomic_DNA"/>
</dbReference>
<evidence type="ECO:0000313" key="5">
    <source>
        <dbReference type="EMBL" id="OBZ84612.1"/>
    </source>
</evidence>
<keyword evidence="1" id="KW-0479">Metal-binding</keyword>
<proteinExistence type="predicted"/>
<dbReference type="SMART" id="SM00249">
    <property type="entry name" value="PHD"/>
    <property type="match status" value="1"/>
</dbReference>
<evidence type="ECO:0000256" key="3">
    <source>
        <dbReference type="ARBA" id="ARBA00022833"/>
    </source>
</evidence>
<comment type="caution">
    <text evidence="5">The sequence shown here is derived from an EMBL/GenBank/DDBJ whole genome shotgun (WGS) entry which is preliminary data.</text>
</comment>
<evidence type="ECO:0000256" key="2">
    <source>
        <dbReference type="ARBA" id="ARBA00022771"/>
    </source>
</evidence>
<dbReference type="AlphaFoldDB" id="A0A1C7N658"/>
<sequence length="205" mass="24153">MLICYRCREQLREHGKKPYITCKYCTVSWHIDCLIQPSHTPIPDTLDWRCPQHQERAHTTKQRVKGKDGRTVKVQHTSEDITFHEAENIVKYGGVVYGIPTWHIENEFLDFAAKRRRAMTLDRDYKDSTEEWINSLPVDFPVYKTKEQQQGVEMLLEAAHHVNTNKRQIELDEDEYKRMEAIDQLIKLKGGEDELLKILSSKTNK</sequence>
<dbReference type="OrthoDB" id="5876363at2759"/>
<dbReference type="InterPro" id="IPR013083">
    <property type="entry name" value="Znf_RING/FYVE/PHD"/>
</dbReference>
<dbReference type="InterPro" id="IPR011011">
    <property type="entry name" value="Znf_FYVE_PHD"/>
</dbReference>
<dbReference type="InterPro" id="IPR001965">
    <property type="entry name" value="Znf_PHD"/>
</dbReference>
<feature type="domain" description="Zinc finger PHD-type" evidence="4">
    <location>
        <begin position="3"/>
        <end position="54"/>
    </location>
</feature>
<name>A0A1C7N658_9FUNG</name>
<dbReference type="InParanoid" id="A0A1C7N658"/>
<evidence type="ECO:0000313" key="6">
    <source>
        <dbReference type="Proteomes" id="UP000093000"/>
    </source>
</evidence>
<gene>
    <name evidence="5" type="ORF">A0J61_07337</name>
</gene>
<dbReference type="GO" id="GO:0008270">
    <property type="term" value="F:zinc ion binding"/>
    <property type="evidence" value="ECO:0007669"/>
    <property type="project" value="UniProtKB-KW"/>
</dbReference>
<keyword evidence="6" id="KW-1185">Reference proteome</keyword>
<keyword evidence="3" id="KW-0862">Zinc</keyword>
<dbReference type="STRING" id="101091.A0A1C7N658"/>
<dbReference type="Gene3D" id="3.30.40.10">
    <property type="entry name" value="Zinc/RING finger domain, C3HC4 (zinc finger)"/>
    <property type="match status" value="1"/>
</dbReference>
<keyword evidence="2" id="KW-0863">Zinc-finger</keyword>
<organism evidence="5 6">
    <name type="scientific">Choanephora cucurbitarum</name>
    <dbReference type="NCBI Taxonomy" id="101091"/>
    <lineage>
        <taxon>Eukaryota</taxon>
        <taxon>Fungi</taxon>
        <taxon>Fungi incertae sedis</taxon>
        <taxon>Mucoromycota</taxon>
        <taxon>Mucoromycotina</taxon>
        <taxon>Mucoromycetes</taxon>
        <taxon>Mucorales</taxon>
        <taxon>Mucorineae</taxon>
        <taxon>Choanephoraceae</taxon>
        <taxon>Choanephoroideae</taxon>
        <taxon>Choanephora</taxon>
    </lineage>
</organism>
<evidence type="ECO:0000259" key="4">
    <source>
        <dbReference type="SMART" id="SM00249"/>
    </source>
</evidence>